<evidence type="ECO:0000313" key="9">
    <source>
        <dbReference type="Proteomes" id="UP001141806"/>
    </source>
</evidence>
<evidence type="ECO:0000256" key="6">
    <source>
        <dbReference type="SAM" id="SignalP"/>
    </source>
</evidence>
<evidence type="ECO:0000256" key="5">
    <source>
        <dbReference type="ARBA" id="ARBA00023034"/>
    </source>
</evidence>
<evidence type="ECO:0000313" key="8">
    <source>
        <dbReference type="EMBL" id="KAJ4958253.1"/>
    </source>
</evidence>
<dbReference type="OrthoDB" id="1924787at2759"/>
<dbReference type="GO" id="GO:0000139">
    <property type="term" value="C:Golgi membrane"/>
    <property type="evidence" value="ECO:0007669"/>
    <property type="project" value="UniProtKB-SubCell"/>
</dbReference>
<accession>A0A9Q0H4R8</accession>
<sequence length="475" mass="54304">MAAALSCSAHILVFPALLLLLLLCLSPLNQNSFSDFFFPSSPFSYRELINKKTPASSPAPAPAPAPTPIPATKPSFNPTNISYSPATVPHIRRIEDSLARARAAIHQAIISRNYTSDKEELFIPRGSIYRNPYEFHQSHIEMMKRFKIWTYREGEPPLVHDGPLNNIYSTEGQFIDEMESGLSPFTAHNPDEAHTFFLPFSVANVIHYLYRPLVSYSREPLQRFAVDYVSIISKKYPYWNRSSGADHFMVSCHDWGPDINGGDPKLFQNLIRVLCNANTSEGFQPRRDVSLPEANLYYGTLGMPGRGQSPRNRPIFAFFAGGYHGYIRKLLLDHWKDKDNDIQVHEYLPKDQNYNKLMGQSKFCLCPSGYEVASPRIIEAIYSGCVPVLISDHYALPFSDVLNWSQFTVQIPVEKIPEIKTILQGISQAKYLRLQMRVIRVQRHFQLHRPAKPFDLLHMVLHSVWIRRLDLRLPC</sequence>
<keyword evidence="3" id="KW-0328">Glycosyltransferase</keyword>
<keyword evidence="9" id="KW-1185">Reference proteome</keyword>
<reference evidence="8" key="1">
    <citation type="journal article" date="2023" name="Plant J.">
        <title>The genome of the king protea, Protea cynaroides.</title>
        <authorList>
            <person name="Chang J."/>
            <person name="Duong T.A."/>
            <person name="Schoeman C."/>
            <person name="Ma X."/>
            <person name="Roodt D."/>
            <person name="Barker N."/>
            <person name="Li Z."/>
            <person name="Van de Peer Y."/>
            <person name="Mizrachi E."/>
        </authorList>
    </citation>
    <scope>NUCLEOTIDE SEQUENCE</scope>
    <source>
        <tissue evidence="8">Young leaves</tissue>
    </source>
</reference>
<dbReference type="EMBL" id="JAMYWD010000010">
    <property type="protein sequence ID" value="KAJ4958253.1"/>
    <property type="molecule type" value="Genomic_DNA"/>
</dbReference>
<evidence type="ECO:0000256" key="4">
    <source>
        <dbReference type="ARBA" id="ARBA00022968"/>
    </source>
</evidence>
<dbReference type="PANTHER" id="PTHR11062:SF124">
    <property type="entry name" value="XYLOGALACTURONAN BETA-1,3-XYLOSYLTRANSFERASE"/>
    <property type="match status" value="1"/>
</dbReference>
<feature type="signal peptide" evidence="6">
    <location>
        <begin position="1"/>
        <end position="30"/>
    </location>
</feature>
<comment type="similarity">
    <text evidence="2">Belongs to the glycosyltransferase 47 family.</text>
</comment>
<keyword evidence="4" id="KW-0735">Signal-anchor</keyword>
<keyword evidence="4" id="KW-0812">Transmembrane</keyword>
<keyword evidence="6" id="KW-0732">Signal</keyword>
<dbReference type="Gene3D" id="3.40.50.2000">
    <property type="entry name" value="Glycogen Phosphorylase B"/>
    <property type="match status" value="1"/>
</dbReference>
<dbReference type="GO" id="GO:0016757">
    <property type="term" value="F:glycosyltransferase activity"/>
    <property type="evidence" value="ECO:0007669"/>
    <property type="project" value="UniProtKB-KW"/>
</dbReference>
<feature type="chain" id="PRO_5040241465" description="Exostosin GT47 domain-containing protein" evidence="6">
    <location>
        <begin position="31"/>
        <end position="475"/>
    </location>
</feature>
<organism evidence="8 9">
    <name type="scientific">Protea cynaroides</name>
    <dbReference type="NCBI Taxonomy" id="273540"/>
    <lineage>
        <taxon>Eukaryota</taxon>
        <taxon>Viridiplantae</taxon>
        <taxon>Streptophyta</taxon>
        <taxon>Embryophyta</taxon>
        <taxon>Tracheophyta</taxon>
        <taxon>Spermatophyta</taxon>
        <taxon>Magnoliopsida</taxon>
        <taxon>Proteales</taxon>
        <taxon>Proteaceae</taxon>
        <taxon>Protea</taxon>
    </lineage>
</organism>
<proteinExistence type="inferred from homology"/>
<evidence type="ECO:0000256" key="3">
    <source>
        <dbReference type="ARBA" id="ARBA00022676"/>
    </source>
</evidence>
<feature type="domain" description="Exostosin GT47" evidence="7">
    <location>
        <begin position="143"/>
        <end position="425"/>
    </location>
</feature>
<keyword evidence="3" id="KW-0808">Transferase</keyword>
<dbReference type="InterPro" id="IPR040911">
    <property type="entry name" value="Exostosin_GT47"/>
</dbReference>
<dbReference type="Pfam" id="PF03016">
    <property type="entry name" value="Exostosin_GT47"/>
    <property type="match status" value="1"/>
</dbReference>
<dbReference type="Proteomes" id="UP001141806">
    <property type="component" value="Unassembled WGS sequence"/>
</dbReference>
<protein>
    <recommendedName>
        <fullName evidence="7">Exostosin GT47 domain-containing protein</fullName>
    </recommendedName>
</protein>
<evidence type="ECO:0000259" key="7">
    <source>
        <dbReference type="Pfam" id="PF03016"/>
    </source>
</evidence>
<evidence type="ECO:0000256" key="1">
    <source>
        <dbReference type="ARBA" id="ARBA00004323"/>
    </source>
</evidence>
<dbReference type="PANTHER" id="PTHR11062">
    <property type="entry name" value="EXOSTOSIN HEPARAN SULFATE GLYCOSYLTRANSFERASE -RELATED"/>
    <property type="match status" value="1"/>
</dbReference>
<dbReference type="AlphaFoldDB" id="A0A9Q0H4R8"/>
<evidence type="ECO:0000256" key="2">
    <source>
        <dbReference type="ARBA" id="ARBA00010271"/>
    </source>
</evidence>
<gene>
    <name evidence="8" type="ORF">NE237_025364</name>
</gene>
<comment type="caution">
    <text evidence="8">The sequence shown here is derived from an EMBL/GenBank/DDBJ whole genome shotgun (WGS) entry which is preliminary data.</text>
</comment>
<name>A0A9Q0H4R8_9MAGN</name>
<dbReference type="InterPro" id="IPR004263">
    <property type="entry name" value="Exostosin"/>
</dbReference>
<keyword evidence="5" id="KW-0333">Golgi apparatus</keyword>
<comment type="subcellular location">
    <subcellularLocation>
        <location evidence="1">Golgi apparatus membrane</location>
        <topology evidence="1">Single-pass type II membrane protein</topology>
    </subcellularLocation>
</comment>